<reference evidence="2" key="2">
    <citation type="journal article" date="2024" name="Plant">
        <title>Genomic evolution and insights into agronomic trait innovations of Sesamum species.</title>
        <authorList>
            <person name="Miao H."/>
            <person name="Wang L."/>
            <person name="Qu L."/>
            <person name="Liu H."/>
            <person name="Sun Y."/>
            <person name="Le M."/>
            <person name="Wang Q."/>
            <person name="Wei S."/>
            <person name="Zheng Y."/>
            <person name="Lin W."/>
            <person name="Duan Y."/>
            <person name="Cao H."/>
            <person name="Xiong S."/>
            <person name="Wang X."/>
            <person name="Wei L."/>
            <person name="Li C."/>
            <person name="Ma Q."/>
            <person name="Ju M."/>
            <person name="Zhao R."/>
            <person name="Li G."/>
            <person name="Mu C."/>
            <person name="Tian Q."/>
            <person name="Mei H."/>
            <person name="Zhang T."/>
            <person name="Gao T."/>
            <person name="Zhang H."/>
        </authorList>
    </citation>
    <scope>NUCLEOTIDE SEQUENCE</scope>
    <source>
        <strain evidence="2">3651</strain>
    </source>
</reference>
<organism evidence="2 3">
    <name type="scientific">Sesamum alatum</name>
    <dbReference type="NCBI Taxonomy" id="300844"/>
    <lineage>
        <taxon>Eukaryota</taxon>
        <taxon>Viridiplantae</taxon>
        <taxon>Streptophyta</taxon>
        <taxon>Embryophyta</taxon>
        <taxon>Tracheophyta</taxon>
        <taxon>Spermatophyta</taxon>
        <taxon>Magnoliopsida</taxon>
        <taxon>eudicotyledons</taxon>
        <taxon>Gunneridae</taxon>
        <taxon>Pentapetalae</taxon>
        <taxon>asterids</taxon>
        <taxon>lamiids</taxon>
        <taxon>Lamiales</taxon>
        <taxon>Pedaliaceae</taxon>
        <taxon>Sesamum</taxon>
    </lineage>
</organism>
<dbReference type="Proteomes" id="UP001293254">
    <property type="component" value="Unassembled WGS sequence"/>
</dbReference>
<evidence type="ECO:0000313" key="2">
    <source>
        <dbReference type="EMBL" id="KAK4434727.1"/>
    </source>
</evidence>
<feature type="region of interest" description="Disordered" evidence="1">
    <location>
        <begin position="1"/>
        <end position="32"/>
    </location>
</feature>
<sequence>MSNFKTKELKKNLHASPNNLDVPTGGAASGDIYSWRNRDQRRHREFPIESGGIASGGVARRHHINRRRDVTCGGGREQNFRPSIVLPIDGLDRLVGGVQGRRSEVQPTATAAVNR</sequence>
<gene>
    <name evidence="2" type="ORF">Salat_0635500</name>
</gene>
<comment type="caution">
    <text evidence="2">The sequence shown here is derived from an EMBL/GenBank/DDBJ whole genome shotgun (WGS) entry which is preliminary data.</text>
</comment>
<proteinExistence type="predicted"/>
<keyword evidence="3" id="KW-1185">Reference proteome</keyword>
<protein>
    <submittedName>
        <fullName evidence="2">Uncharacterized protein</fullName>
    </submittedName>
</protein>
<dbReference type="EMBL" id="JACGWO010000002">
    <property type="protein sequence ID" value="KAK4434727.1"/>
    <property type="molecule type" value="Genomic_DNA"/>
</dbReference>
<dbReference type="AlphaFoldDB" id="A0AAE1YR91"/>
<accession>A0AAE1YR91</accession>
<evidence type="ECO:0000256" key="1">
    <source>
        <dbReference type="SAM" id="MobiDB-lite"/>
    </source>
</evidence>
<name>A0AAE1YR91_9LAMI</name>
<reference evidence="2" key="1">
    <citation type="submission" date="2020-06" db="EMBL/GenBank/DDBJ databases">
        <authorList>
            <person name="Li T."/>
            <person name="Hu X."/>
            <person name="Zhang T."/>
            <person name="Song X."/>
            <person name="Zhang H."/>
            <person name="Dai N."/>
            <person name="Sheng W."/>
            <person name="Hou X."/>
            <person name="Wei L."/>
        </authorList>
    </citation>
    <scope>NUCLEOTIDE SEQUENCE</scope>
    <source>
        <strain evidence="2">3651</strain>
        <tissue evidence="2">Leaf</tissue>
    </source>
</reference>
<feature type="compositionally biased region" description="Basic and acidic residues" evidence="1">
    <location>
        <begin position="1"/>
        <end position="11"/>
    </location>
</feature>
<evidence type="ECO:0000313" key="3">
    <source>
        <dbReference type="Proteomes" id="UP001293254"/>
    </source>
</evidence>